<proteinExistence type="predicted"/>
<sequence length="341" mass="40249">MDDFTLSTLNESRNEWSARLVSILTPLIIEGYNSMFDEAWNMCKDNDEQEKYLMTFQNLIARVPKWNQEIVQNECKRIIEKSNCSYLEELLSCVHIIQLKLLTCIRVGKKQKKIDISIPVLHEFIHKTYIYTARKVYANVYLYESNIQPLQKQKNLRELELIVQDSILLSIRDSMPIENILRAYMEESIEHDVSQEVIEEKVEIEEPEKLDDTIEETKTITQSKNLEEEIKKQEDTIKELAQKNTLKFNDFDQTLDENNKEVEVSAPKTIERLEEISEIRNKQRKEEEEEEEEEEDFFKSKINIADTSVNLTELDIHDLSDKPRIKLDISDPILDDIEILT</sequence>
<dbReference type="AlphaFoldDB" id="A0A6C0AXP2"/>
<dbReference type="EMBL" id="MN738771">
    <property type="protein sequence ID" value="QHS84011.1"/>
    <property type="molecule type" value="Genomic_DNA"/>
</dbReference>
<evidence type="ECO:0000256" key="1">
    <source>
        <dbReference type="SAM" id="MobiDB-lite"/>
    </source>
</evidence>
<dbReference type="Pfam" id="PF19068">
    <property type="entry name" value="DUF5764"/>
    <property type="match status" value="1"/>
</dbReference>
<feature type="region of interest" description="Disordered" evidence="1">
    <location>
        <begin position="280"/>
        <end position="299"/>
    </location>
</feature>
<accession>A0A6C0AXP2</accession>
<name>A0A6C0AXP2_9ZZZZ</name>
<feature type="compositionally biased region" description="Acidic residues" evidence="1">
    <location>
        <begin position="287"/>
        <end position="296"/>
    </location>
</feature>
<organism evidence="2">
    <name type="scientific">viral metagenome</name>
    <dbReference type="NCBI Taxonomy" id="1070528"/>
    <lineage>
        <taxon>unclassified sequences</taxon>
        <taxon>metagenomes</taxon>
        <taxon>organismal metagenomes</taxon>
    </lineage>
</organism>
<reference evidence="2" key="1">
    <citation type="journal article" date="2020" name="Nature">
        <title>Giant virus diversity and host interactions through global metagenomics.</title>
        <authorList>
            <person name="Schulz F."/>
            <person name="Roux S."/>
            <person name="Paez-Espino D."/>
            <person name="Jungbluth S."/>
            <person name="Walsh D.A."/>
            <person name="Denef V.J."/>
            <person name="McMahon K.D."/>
            <person name="Konstantinidis K.T."/>
            <person name="Eloe-Fadrosh E.A."/>
            <person name="Kyrpides N.C."/>
            <person name="Woyke T."/>
        </authorList>
    </citation>
    <scope>NUCLEOTIDE SEQUENCE</scope>
    <source>
        <strain evidence="2">GVMAG-S-ERX555965-48</strain>
    </source>
</reference>
<dbReference type="InterPro" id="IPR043913">
    <property type="entry name" value="DUF5764"/>
</dbReference>
<protein>
    <submittedName>
        <fullName evidence="2">Uncharacterized protein</fullName>
    </submittedName>
</protein>
<evidence type="ECO:0000313" key="2">
    <source>
        <dbReference type="EMBL" id="QHS84011.1"/>
    </source>
</evidence>